<protein>
    <submittedName>
        <fullName evidence="1">Uncharacterized protein</fullName>
    </submittedName>
</protein>
<accession>A0ABN7B0X1</accession>
<keyword evidence="2" id="KW-1185">Reference proteome</keyword>
<sequence>MKLGLYKRHLGSGNRALQHGKSSRPIGARIVKSREIRTGGAGDSNFDALLFADASLYPKVAVSDVEFVGASEPTFGSLASLQSLQIKSPLVRISSLKF</sequence>
<reference evidence="1 2" key="1">
    <citation type="submission" date="2023-09" db="EMBL/GenBank/DDBJ databases">
        <title>Nesidiocoris tenuis whole genome shotgun sequence.</title>
        <authorList>
            <person name="Shibata T."/>
            <person name="Shimoda M."/>
            <person name="Kobayashi T."/>
            <person name="Uehara T."/>
        </authorList>
    </citation>
    <scope>NUCLEOTIDE SEQUENCE [LARGE SCALE GENOMIC DNA]</scope>
    <source>
        <strain evidence="1 2">Japan</strain>
    </source>
</reference>
<dbReference type="EMBL" id="AP028916">
    <property type="protein sequence ID" value="BES97883.1"/>
    <property type="molecule type" value="Genomic_DNA"/>
</dbReference>
<dbReference type="Proteomes" id="UP001307889">
    <property type="component" value="Chromosome 8"/>
</dbReference>
<gene>
    <name evidence="1" type="ORF">NTJ_10697</name>
</gene>
<evidence type="ECO:0000313" key="2">
    <source>
        <dbReference type="Proteomes" id="UP001307889"/>
    </source>
</evidence>
<organism evidence="1 2">
    <name type="scientific">Nesidiocoris tenuis</name>
    <dbReference type="NCBI Taxonomy" id="355587"/>
    <lineage>
        <taxon>Eukaryota</taxon>
        <taxon>Metazoa</taxon>
        <taxon>Ecdysozoa</taxon>
        <taxon>Arthropoda</taxon>
        <taxon>Hexapoda</taxon>
        <taxon>Insecta</taxon>
        <taxon>Pterygota</taxon>
        <taxon>Neoptera</taxon>
        <taxon>Paraneoptera</taxon>
        <taxon>Hemiptera</taxon>
        <taxon>Heteroptera</taxon>
        <taxon>Panheteroptera</taxon>
        <taxon>Cimicomorpha</taxon>
        <taxon>Miridae</taxon>
        <taxon>Dicyphina</taxon>
        <taxon>Nesidiocoris</taxon>
    </lineage>
</organism>
<proteinExistence type="predicted"/>
<name>A0ABN7B0X1_9HEMI</name>
<evidence type="ECO:0000313" key="1">
    <source>
        <dbReference type="EMBL" id="BES97883.1"/>
    </source>
</evidence>